<dbReference type="Proteomes" id="UP000268093">
    <property type="component" value="Unassembled WGS sequence"/>
</dbReference>
<dbReference type="EMBL" id="RBNI01004674">
    <property type="protein sequence ID" value="RUP47322.1"/>
    <property type="molecule type" value="Genomic_DNA"/>
</dbReference>
<sequence>MGALHFVGNSLYMDQVICVTKFHGSLYRLDLFLAPDSSKTISVQGRNMNEIATELENDISNDGECLDGVNDRRPQNEGETCDHDGYQTAEEGDNAKDYAYNLGDQNQKPNKKKD</sequence>
<name>A0A433D925_9FUNG</name>
<reference evidence="2 3" key="1">
    <citation type="journal article" date="2018" name="New Phytol.">
        <title>Phylogenomics of Endogonaceae and evolution of mycorrhizas within Mucoromycota.</title>
        <authorList>
            <person name="Chang Y."/>
            <person name="Desiro A."/>
            <person name="Na H."/>
            <person name="Sandor L."/>
            <person name="Lipzen A."/>
            <person name="Clum A."/>
            <person name="Barry K."/>
            <person name="Grigoriev I.V."/>
            <person name="Martin F.M."/>
            <person name="Stajich J.E."/>
            <person name="Smith M.E."/>
            <person name="Bonito G."/>
            <person name="Spatafora J.W."/>
        </authorList>
    </citation>
    <scope>NUCLEOTIDE SEQUENCE [LARGE SCALE GENOMIC DNA]</scope>
    <source>
        <strain evidence="2 3">GMNB39</strain>
    </source>
</reference>
<dbReference type="AlphaFoldDB" id="A0A433D925"/>
<evidence type="ECO:0000256" key="1">
    <source>
        <dbReference type="SAM" id="MobiDB-lite"/>
    </source>
</evidence>
<protein>
    <submittedName>
        <fullName evidence="2">Uncharacterized protein</fullName>
    </submittedName>
</protein>
<evidence type="ECO:0000313" key="3">
    <source>
        <dbReference type="Proteomes" id="UP000268093"/>
    </source>
</evidence>
<accession>A0A433D925</accession>
<keyword evidence="3" id="KW-1185">Reference proteome</keyword>
<comment type="caution">
    <text evidence="2">The sequence shown here is derived from an EMBL/GenBank/DDBJ whole genome shotgun (WGS) entry which is preliminary data.</text>
</comment>
<proteinExistence type="predicted"/>
<evidence type="ECO:0000313" key="2">
    <source>
        <dbReference type="EMBL" id="RUP47322.1"/>
    </source>
</evidence>
<gene>
    <name evidence="2" type="ORF">BC936DRAFT_145859</name>
</gene>
<feature type="compositionally biased region" description="Basic and acidic residues" evidence="1">
    <location>
        <begin position="69"/>
        <end position="85"/>
    </location>
</feature>
<feature type="region of interest" description="Disordered" evidence="1">
    <location>
        <begin position="60"/>
        <end position="114"/>
    </location>
</feature>
<organism evidence="2 3">
    <name type="scientific">Jimgerdemannia flammicorona</name>
    <dbReference type="NCBI Taxonomy" id="994334"/>
    <lineage>
        <taxon>Eukaryota</taxon>
        <taxon>Fungi</taxon>
        <taxon>Fungi incertae sedis</taxon>
        <taxon>Mucoromycota</taxon>
        <taxon>Mucoromycotina</taxon>
        <taxon>Endogonomycetes</taxon>
        <taxon>Endogonales</taxon>
        <taxon>Endogonaceae</taxon>
        <taxon>Jimgerdemannia</taxon>
    </lineage>
</organism>